<sequence length="552" mass="62347">MREPEGPAHRIRYRGKEMMNCMNLEMQHEVVVVFHISSKQLKKVTCLKEHENLIMSFVADRSIDRLIDQQFKPLKSSLFLLSEDRQTQALSGGKISSFLPLRLVPCYREHPCHIIPFIRMESWSQISGSVKTSGRRIPKNELWSRWAVLAYQMEYAENNMGNPLLQSLFQCSGKVGSLEQVLLIAELMNSNWSLKKQTLEECMCGRNRFLQGLGEKQDVLWGKCEFLLWQEKAKGQNTRKRVLRQLVHATHPLPTHNPSPLLHAKAPRNSTASSFDMSVVLPFIHRIQLSLFGPALHLFLPASSSGTEEGEWLLFALLHWSLTDVEDLYSVKWSTALSSSANHSLCVSPIPSKPCPGRARSRPPGAGSAVHGPRPFVQALGIPPAAESWVSSTRAKGERHTRHTAVRHTQETPCRDVRRSVKGLYILRCLRKIEQKTVFQNPEGNANRDCTSTWFGLNGMLPGTGIITKTRASERLTAKIWFCNTAIKTLLFGQYSEQMFDLVDHGSYEDHISITDQVPTNAQHADCCLSECSKSFIGDALALPFTFYKPEK</sequence>
<dbReference type="EMBL" id="KB742590">
    <property type="protein sequence ID" value="EOB06642.1"/>
    <property type="molecule type" value="Genomic_DNA"/>
</dbReference>
<organism evidence="1 2">
    <name type="scientific">Anas platyrhynchos</name>
    <name type="common">Mallard</name>
    <name type="synonym">Anas boschas</name>
    <dbReference type="NCBI Taxonomy" id="8839"/>
    <lineage>
        <taxon>Eukaryota</taxon>
        <taxon>Metazoa</taxon>
        <taxon>Chordata</taxon>
        <taxon>Craniata</taxon>
        <taxon>Vertebrata</taxon>
        <taxon>Euteleostomi</taxon>
        <taxon>Archelosauria</taxon>
        <taxon>Archosauria</taxon>
        <taxon>Dinosauria</taxon>
        <taxon>Saurischia</taxon>
        <taxon>Theropoda</taxon>
        <taxon>Coelurosauria</taxon>
        <taxon>Aves</taxon>
        <taxon>Neognathae</taxon>
        <taxon>Galloanserae</taxon>
        <taxon>Anseriformes</taxon>
        <taxon>Anatidae</taxon>
        <taxon>Anatinae</taxon>
        <taxon>Anas</taxon>
    </lineage>
</organism>
<name>R0K9W0_ANAPL</name>
<reference evidence="2" key="1">
    <citation type="journal article" date="2013" name="Nat. Genet.">
        <title>The duck genome and transcriptome provide insight into an avian influenza virus reservoir species.</title>
        <authorList>
            <person name="Huang Y."/>
            <person name="Li Y."/>
            <person name="Burt D.W."/>
            <person name="Chen H."/>
            <person name="Zhang Y."/>
            <person name="Qian W."/>
            <person name="Kim H."/>
            <person name="Gan S."/>
            <person name="Zhao Y."/>
            <person name="Li J."/>
            <person name="Yi K."/>
            <person name="Feng H."/>
            <person name="Zhu P."/>
            <person name="Li B."/>
            <person name="Liu Q."/>
            <person name="Fairley S."/>
            <person name="Magor K.E."/>
            <person name="Du Z."/>
            <person name="Hu X."/>
            <person name="Goodman L."/>
            <person name="Tafer H."/>
            <person name="Vignal A."/>
            <person name="Lee T."/>
            <person name="Kim K.W."/>
            <person name="Sheng Z."/>
            <person name="An Y."/>
            <person name="Searle S."/>
            <person name="Herrero J."/>
            <person name="Groenen M.A."/>
            <person name="Crooijmans R.P."/>
            <person name="Faraut T."/>
            <person name="Cai Q."/>
            <person name="Webster R.G."/>
            <person name="Aldridge J.R."/>
            <person name="Warren W.C."/>
            <person name="Bartschat S."/>
            <person name="Kehr S."/>
            <person name="Marz M."/>
            <person name="Stadler P.F."/>
            <person name="Smith J."/>
            <person name="Kraus R.H."/>
            <person name="Zhao Y."/>
            <person name="Ren L."/>
            <person name="Fei J."/>
            <person name="Morisson M."/>
            <person name="Kaiser P."/>
            <person name="Griffin D.K."/>
            <person name="Rao M."/>
            <person name="Pitel F."/>
            <person name="Wang J."/>
            <person name="Li N."/>
        </authorList>
    </citation>
    <scope>NUCLEOTIDE SEQUENCE [LARGE SCALE GENOMIC DNA]</scope>
</reference>
<gene>
    <name evidence="1" type="ORF">Anapl_13241</name>
</gene>
<dbReference type="Proteomes" id="UP000296049">
    <property type="component" value="Unassembled WGS sequence"/>
</dbReference>
<evidence type="ECO:0000313" key="2">
    <source>
        <dbReference type="Proteomes" id="UP000296049"/>
    </source>
</evidence>
<accession>R0K9W0</accession>
<keyword evidence="2" id="KW-1185">Reference proteome</keyword>
<evidence type="ECO:0000313" key="1">
    <source>
        <dbReference type="EMBL" id="EOB06642.1"/>
    </source>
</evidence>
<proteinExistence type="predicted"/>
<dbReference type="AlphaFoldDB" id="R0K9W0"/>
<protein>
    <submittedName>
        <fullName evidence="1">Uncharacterized protein</fullName>
    </submittedName>
</protein>